<feature type="transmembrane region" description="Helical" evidence="3">
    <location>
        <begin position="349"/>
        <end position="367"/>
    </location>
</feature>
<keyword evidence="2" id="KW-0342">GTP-binding</keyword>
<dbReference type="InterPro" id="IPR001806">
    <property type="entry name" value="Small_GTPase"/>
</dbReference>
<dbReference type="NCBIfam" id="TIGR00231">
    <property type="entry name" value="small_GTP"/>
    <property type="match status" value="1"/>
</dbReference>
<dbReference type="GO" id="GO:0003924">
    <property type="term" value="F:GTPase activity"/>
    <property type="evidence" value="ECO:0007669"/>
    <property type="project" value="InterPro"/>
</dbReference>
<dbReference type="OrthoDB" id="5976022at2759"/>
<feature type="transmembrane region" description="Helical" evidence="3">
    <location>
        <begin position="500"/>
        <end position="519"/>
    </location>
</feature>
<comment type="caution">
    <text evidence="4">The sequence shown here is derived from an EMBL/GenBank/DDBJ whole genome shotgun (WGS) entry which is preliminary data.</text>
</comment>
<dbReference type="PROSITE" id="PS51421">
    <property type="entry name" value="RAS"/>
    <property type="match status" value="1"/>
</dbReference>
<keyword evidence="1" id="KW-0547">Nucleotide-binding</keyword>
<dbReference type="PROSITE" id="PS51420">
    <property type="entry name" value="RHO"/>
    <property type="match status" value="1"/>
</dbReference>
<dbReference type="Pfam" id="PF00071">
    <property type="entry name" value="Ras"/>
    <property type="match status" value="1"/>
</dbReference>
<dbReference type="SMART" id="SM00173">
    <property type="entry name" value="RAS"/>
    <property type="match status" value="1"/>
</dbReference>
<feature type="transmembrane region" description="Helical" evidence="3">
    <location>
        <begin position="740"/>
        <end position="765"/>
    </location>
</feature>
<feature type="transmembrane region" description="Helical" evidence="3">
    <location>
        <begin position="622"/>
        <end position="643"/>
    </location>
</feature>
<keyword evidence="3" id="KW-0812">Transmembrane</keyword>
<accession>X6MZC2</accession>
<feature type="transmembrane region" description="Helical" evidence="3">
    <location>
        <begin position="387"/>
        <end position="409"/>
    </location>
</feature>
<evidence type="ECO:0000256" key="1">
    <source>
        <dbReference type="ARBA" id="ARBA00022741"/>
    </source>
</evidence>
<dbReference type="SUPFAM" id="SSF52540">
    <property type="entry name" value="P-loop containing nucleoside triphosphate hydrolases"/>
    <property type="match status" value="1"/>
</dbReference>
<dbReference type="PROSITE" id="PS51419">
    <property type="entry name" value="RAB"/>
    <property type="match status" value="1"/>
</dbReference>
<dbReference type="SMART" id="SM00175">
    <property type="entry name" value="RAB"/>
    <property type="match status" value="1"/>
</dbReference>
<keyword evidence="5" id="KW-1185">Reference proteome</keyword>
<protein>
    <submittedName>
        <fullName evidence="4">Uncharacterized protein</fullName>
    </submittedName>
</protein>
<dbReference type="GO" id="GO:0007165">
    <property type="term" value="P:signal transduction"/>
    <property type="evidence" value="ECO:0007669"/>
    <property type="project" value="InterPro"/>
</dbReference>
<feature type="transmembrane region" description="Helical" evidence="3">
    <location>
        <begin position="229"/>
        <end position="250"/>
    </location>
</feature>
<dbReference type="SMART" id="SM00174">
    <property type="entry name" value="RHO"/>
    <property type="match status" value="1"/>
</dbReference>
<keyword evidence="3" id="KW-1133">Transmembrane helix</keyword>
<dbReference type="GO" id="GO:0016020">
    <property type="term" value="C:membrane"/>
    <property type="evidence" value="ECO:0007669"/>
    <property type="project" value="InterPro"/>
</dbReference>
<dbReference type="InterPro" id="IPR027417">
    <property type="entry name" value="P-loop_NTPase"/>
</dbReference>
<dbReference type="PRINTS" id="PR00449">
    <property type="entry name" value="RASTRNSFRMNG"/>
</dbReference>
<dbReference type="CDD" id="cd00876">
    <property type="entry name" value="Ras"/>
    <property type="match status" value="1"/>
</dbReference>
<keyword evidence="3" id="KW-0472">Membrane</keyword>
<evidence type="ECO:0000256" key="3">
    <source>
        <dbReference type="SAM" id="Phobius"/>
    </source>
</evidence>
<name>X6MZC2_RETFI</name>
<gene>
    <name evidence="4" type="ORF">RFI_18052</name>
</gene>
<organism evidence="4 5">
    <name type="scientific">Reticulomyxa filosa</name>
    <dbReference type="NCBI Taxonomy" id="46433"/>
    <lineage>
        <taxon>Eukaryota</taxon>
        <taxon>Sar</taxon>
        <taxon>Rhizaria</taxon>
        <taxon>Retaria</taxon>
        <taxon>Foraminifera</taxon>
        <taxon>Monothalamids</taxon>
        <taxon>Reticulomyxidae</taxon>
        <taxon>Reticulomyxa</taxon>
    </lineage>
</organism>
<evidence type="ECO:0000313" key="5">
    <source>
        <dbReference type="Proteomes" id="UP000023152"/>
    </source>
</evidence>
<proteinExistence type="predicted"/>
<dbReference type="FunFam" id="3.40.50.300:FF:001423">
    <property type="entry name" value="Ras family GTPase"/>
    <property type="match status" value="1"/>
</dbReference>
<dbReference type="SMART" id="SM00176">
    <property type="entry name" value="RAN"/>
    <property type="match status" value="1"/>
</dbReference>
<evidence type="ECO:0000256" key="2">
    <source>
        <dbReference type="ARBA" id="ARBA00023134"/>
    </source>
</evidence>
<dbReference type="InterPro" id="IPR020849">
    <property type="entry name" value="Small_GTPase_Ras-type"/>
</dbReference>
<dbReference type="AlphaFoldDB" id="X6MZC2"/>
<feature type="transmembrane region" description="Helical" evidence="3">
    <location>
        <begin position="462"/>
        <end position="480"/>
    </location>
</feature>
<dbReference type="Gene3D" id="3.40.50.300">
    <property type="entry name" value="P-loop containing nucleotide triphosphate hydrolases"/>
    <property type="match status" value="1"/>
</dbReference>
<dbReference type="Proteomes" id="UP000023152">
    <property type="component" value="Unassembled WGS sequence"/>
</dbReference>
<sequence>MSSSEAKVVVVGAGGAGKSALVVRFITDHFHDTYDPTIEDSYRKQISINEEGLVLEVLDTAGQEEFSSFHDAWIRDGNGFILVFSLCDRSTLDSISAFREKILRSKDKTSFPMVVVGTKKDLENERQFSTKEVKDLTDKWGVDYIEASAYTRENVDKCFHDLANQIMQNRNQIADEKATSDWYTFCVGICKEEDATEEKIIELQGDATTANGLRPIAHAYIHVYVFNNMLVTFFFFFFCQTTPFFLEYVLKLKWNRRSRCVNEHTSKTISSEKHLALETQACFFFKKKKKLNKQKKKKKRGNLNDKKKECRNDALTLDLLGALVGRSSKYDPESLKHVDWFLIQSLRQLALRVLLILISTLLYVIIIRNPISQFRNRGTGNGGGEKLSWMETFGPLFLYALLWLVFSVWEGHEFTIKPMLPSLTRLRGLRLYFGEKFDYQCDVYTFLRSYAFSRQSKRNRHFSWFALVYIFSMSLVYGLIPGLVRVSILNTSFFYTDFTLTAGAVVANFLLMAILLMGVEWQYSKNLGNYQKWMETITMLLSRAETSSREELSKLFLSLKLKSNVLGWLELRSFLGVEGVVLFGEQEISTSFLVLLTLAQGIFIFYDAFFVPNHQRQVIRSILFDGISWFFLVSVTCLIRIAIAGKAFENIQDSQEQLIADQHFYLHCDSIRQIPPSQNSRKTQVLAPPQSEESKQLNDKEAIKLLLPSDSHIPRHNIYDLNFVDSMLKTVKRKSLLPKLFGVSLSGVLLSAILSALVSIIITFLKVFLPNSVPI</sequence>
<dbReference type="EMBL" id="ASPP01013936">
    <property type="protein sequence ID" value="ETO19181.1"/>
    <property type="molecule type" value="Genomic_DNA"/>
</dbReference>
<feature type="transmembrane region" description="Helical" evidence="3">
    <location>
        <begin position="592"/>
        <end position="610"/>
    </location>
</feature>
<dbReference type="GO" id="GO:0005525">
    <property type="term" value="F:GTP binding"/>
    <property type="evidence" value="ECO:0007669"/>
    <property type="project" value="UniProtKB-KW"/>
</dbReference>
<reference evidence="4 5" key="1">
    <citation type="journal article" date="2013" name="Curr. Biol.">
        <title>The Genome of the Foraminiferan Reticulomyxa filosa.</title>
        <authorList>
            <person name="Glockner G."/>
            <person name="Hulsmann N."/>
            <person name="Schleicher M."/>
            <person name="Noegel A.A."/>
            <person name="Eichinger L."/>
            <person name="Gallinger C."/>
            <person name="Pawlowski J."/>
            <person name="Sierra R."/>
            <person name="Euteneuer U."/>
            <person name="Pillet L."/>
            <person name="Moustafa A."/>
            <person name="Platzer M."/>
            <person name="Groth M."/>
            <person name="Szafranski K."/>
            <person name="Schliwa M."/>
        </authorList>
    </citation>
    <scope>NUCLEOTIDE SEQUENCE [LARGE SCALE GENOMIC DNA]</scope>
</reference>
<dbReference type="PANTHER" id="PTHR24070">
    <property type="entry name" value="RAS, DI-RAS, AND RHEB FAMILY MEMBERS OF SMALL GTPASE SUPERFAMILY"/>
    <property type="match status" value="1"/>
</dbReference>
<evidence type="ECO:0000313" key="4">
    <source>
        <dbReference type="EMBL" id="ETO19181.1"/>
    </source>
</evidence>
<dbReference type="InterPro" id="IPR005225">
    <property type="entry name" value="Small_GTP-bd"/>
</dbReference>